<comment type="caution">
    <text evidence="1">The sequence shown here is derived from an EMBL/GenBank/DDBJ whole genome shotgun (WGS) entry which is preliminary data.</text>
</comment>
<evidence type="ECO:0000313" key="1">
    <source>
        <dbReference type="EMBL" id="CAF4270903.1"/>
    </source>
</evidence>
<sequence length="109" mass="11817">MFDGTFDRPKKTIQAALSLTRVLRVTHGNEKTLCITIRVGTYYLGANATTTSSQIGAIALTANDSNLVIENYQDERVVLSGGTLLQLQWSIHTKTAAGSTIMKAQIPSF</sequence>
<dbReference type="EMBL" id="CAJOBJ010030676">
    <property type="protein sequence ID" value="CAF4270903.1"/>
    <property type="molecule type" value="Genomic_DNA"/>
</dbReference>
<organism evidence="1 2">
    <name type="scientific">Rotaria magnacalcarata</name>
    <dbReference type="NCBI Taxonomy" id="392030"/>
    <lineage>
        <taxon>Eukaryota</taxon>
        <taxon>Metazoa</taxon>
        <taxon>Spiralia</taxon>
        <taxon>Gnathifera</taxon>
        <taxon>Rotifera</taxon>
        <taxon>Eurotatoria</taxon>
        <taxon>Bdelloidea</taxon>
        <taxon>Philodinida</taxon>
        <taxon>Philodinidae</taxon>
        <taxon>Rotaria</taxon>
    </lineage>
</organism>
<proteinExistence type="predicted"/>
<feature type="non-terminal residue" evidence="1">
    <location>
        <position position="109"/>
    </location>
</feature>
<accession>A0A8S2T9R9</accession>
<gene>
    <name evidence="1" type="ORF">GIL414_LOCUS24551</name>
</gene>
<dbReference type="InterPro" id="IPR011050">
    <property type="entry name" value="Pectin_lyase_fold/virulence"/>
</dbReference>
<dbReference type="InterPro" id="IPR012334">
    <property type="entry name" value="Pectin_lyas_fold"/>
</dbReference>
<dbReference type="AlphaFoldDB" id="A0A8S2T9R9"/>
<dbReference type="SUPFAM" id="SSF51126">
    <property type="entry name" value="Pectin lyase-like"/>
    <property type="match status" value="1"/>
</dbReference>
<name>A0A8S2T9R9_9BILA</name>
<evidence type="ECO:0000313" key="2">
    <source>
        <dbReference type="Proteomes" id="UP000681720"/>
    </source>
</evidence>
<protein>
    <submittedName>
        <fullName evidence="1">Uncharacterized protein</fullName>
    </submittedName>
</protein>
<dbReference type="Gene3D" id="2.160.20.10">
    <property type="entry name" value="Single-stranded right-handed beta-helix, Pectin lyase-like"/>
    <property type="match status" value="1"/>
</dbReference>
<reference evidence="1" key="1">
    <citation type="submission" date="2021-02" db="EMBL/GenBank/DDBJ databases">
        <authorList>
            <person name="Nowell W R."/>
        </authorList>
    </citation>
    <scope>NUCLEOTIDE SEQUENCE</scope>
</reference>
<dbReference type="Proteomes" id="UP000681720">
    <property type="component" value="Unassembled WGS sequence"/>
</dbReference>